<proteinExistence type="predicted"/>
<accession>A0A081C311</accession>
<dbReference type="InterPro" id="IPR027417">
    <property type="entry name" value="P-loop_NTPase"/>
</dbReference>
<evidence type="ECO:0000313" key="5">
    <source>
        <dbReference type="Proteomes" id="UP000030661"/>
    </source>
</evidence>
<dbReference type="GO" id="GO:0004016">
    <property type="term" value="F:adenylate cyclase activity"/>
    <property type="evidence" value="ECO:0007669"/>
    <property type="project" value="TreeGrafter"/>
</dbReference>
<organism evidence="4">
    <name type="scientific">Vecturithrix granuli</name>
    <dbReference type="NCBI Taxonomy" id="1499967"/>
    <lineage>
        <taxon>Bacteria</taxon>
        <taxon>Candidatus Moduliflexota</taxon>
        <taxon>Candidatus Vecturitrichia</taxon>
        <taxon>Candidatus Vecturitrichales</taxon>
        <taxon>Candidatus Vecturitrichaceae</taxon>
        <taxon>Candidatus Vecturithrix</taxon>
    </lineage>
</organism>
<keyword evidence="1" id="KW-0547">Nucleotide-binding</keyword>
<dbReference type="PANTHER" id="PTHR16305">
    <property type="entry name" value="TESTICULAR SOLUBLE ADENYLYL CYCLASE"/>
    <property type="match status" value="1"/>
</dbReference>
<dbReference type="Gene3D" id="1.25.40.10">
    <property type="entry name" value="Tetratricopeptide repeat domain"/>
    <property type="match status" value="1"/>
</dbReference>
<keyword evidence="5" id="KW-1185">Reference proteome</keyword>
<dbReference type="InterPro" id="IPR041664">
    <property type="entry name" value="AAA_16"/>
</dbReference>
<keyword evidence="2" id="KW-0067">ATP-binding</keyword>
<reference evidence="4" key="1">
    <citation type="journal article" date="2015" name="PeerJ">
        <title>First genomic representation of candidate bacterial phylum KSB3 points to enhanced environmental sensing as a trigger of wastewater bulking.</title>
        <authorList>
            <person name="Sekiguchi Y."/>
            <person name="Ohashi A."/>
            <person name="Parks D.H."/>
            <person name="Yamauchi T."/>
            <person name="Tyson G.W."/>
            <person name="Hugenholtz P."/>
        </authorList>
    </citation>
    <scope>NUCLEOTIDE SEQUENCE [LARGE SCALE GENOMIC DNA]</scope>
</reference>
<gene>
    <name evidence="4" type="ORF">U27_05941</name>
</gene>
<evidence type="ECO:0000256" key="2">
    <source>
        <dbReference type="ARBA" id="ARBA00022840"/>
    </source>
</evidence>
<dbReference type="InterPro" id="IPR011990">
    <property type="entry name" value="TPR-like_helical_dom_sf"/>
</dbReference>
<dbReference type="Pfam" id="PF13191">
    <property type="entry name" value="AAA_16"/>
    <property type="match status" value="1"/>
</dbReference>
<dbReference type="GO" id="GO:0005524">
    <property type="term" value="F:ATP binding"/>
    <property type="evidence" value="ECO:0007669"/>
    <property type="project" value="UniProtKB-KW"/>
</dbReference>
<dbReference type="GO" id="GO:0005737">
    <property type="term" value="C:cytoplasm"/>
    <property type="evidence" value="ECO:0007669"/>
    <property type="project" value="TreeGrafter"/>
</dbReference>
<evidence type="ECO:0000259" key="3">
    <source>
        <dbReference type="Pfam" id="PF13191"/>
    </source>
</evidence>
<evidence type="ECO:0000256" key="1">
    <source>
        <dbReference type="ARBA" id="ARBA00022741"/>
    </source>
</evidence>
<dbReference type="eggNOG" id="COG3899">
    <property type="taxonomic scope" value="Bacteria"/>
</dbReference>
<dbReference type="EMBL" id="DF820469">
    <property type="protein sequence ID" value="GAK58966.1"/>
    <property type="molecule type" value="Genomic_DNA"/>
</dbReference>
<name>A0A081C311_VECG1</name>
<dbReference type="Gene3D" id="3.40.50.300">
    <property type="entry name" value="P-loop containing nucleotide triphosphate hydrolases"/>
    <property type="match status" value="1"/>
</dbReference>
<dbReference type="SUPFAM" id="SSF52540">
    <property type="entry name" value="P-loop containing nucleoside triphosphate hydrolases"/>
    <property type="match status" value="1"/>
</dbReference>
<protein>
    <recommendedName>
        <fullName evidence="3">Orc1-like AAA ATPase domain-containing protein</fullName>
    </recommendedName>
</protein>
<sequence>MSTFIGREQDLTALHGYLQDALHGKGKVVFIIGEAGIGKTRLIEEFKAQHLDAHNAAMQSQKTSKVEVSPDIRFAEAKCNELAGKGEPYAPFFEIIAQFVTDDKAFGSSKLAEIVREVGSDWFELVPVIGKALSLISKTFFKWRKTDDVQQLADRQVQKDKLVQEFSHILKRMSDEHPLVLFLDDLHWADDSSISLLFHVARHLQEQRILILGTYRPTDIEAARGDKAHPLKDVVYELHRYDLCATVKLGYLTQAQVQDFLDAYLGRHELDAAFATYLHDLTEGNPLFVTEYVKLLQEIGKLAQTDGAWRLQGNITDHDMPIPTSVEKVIEKRVERLKEELQKTLKYASVNGEQFNTLVLAKLLNWDELELLEKLEALSRVHQLVKEIELAPGQTPRGAVYQFIHSLVQKSLYATLSAGIKRKLHAKAAEILEEVYHDDLETVAEELVEHHSRGQNHAQAAKYALLAARKANRQAGFQEARAHAQRCLELLKTAGAKTTDQAMLRLQIELLLELATAEEAIGEAKNSIDHAETAAKLAEMVDEQNFQGEVFYQVGNLLFLNKTNFEHILQTLEKSLTLKIIVKDYEGCIKVLEKMQVPCSRLGKGNHFIQRCQESIYLNQEIQKVSLNITILKLVAIELYEQGKHQDAYQKALESLTISLTTEQPKIQLDLFQSVVQYAIRLGEFSKAVEHYGYAKTLAYQVNNVDIQDDIFYKLGVMCKHIVHHMYILEN</sequence>
<dbReference type="Proteomes" id="UP000030661">
    <property type="component" value="Unassembled WGS sequence"/>
</dbReference>
<evidence type="ECO:0000313" key="4">
    <source>
        <dbReference type="EMBL" id="GAK58966.1"/>
    </source>
</evidence>
<feature type="domain" description="Orc1-like AAA ATPase" evidence="3">
    <location>
        <begin position="3"/>
        <end position="211"/>
    </location>
</feature>
<dbReference type="SUPFAM" id="SSF48452">
    <property type="entry name" value="TPR-like"/>
    <property type="match status" value="1"/>
</dbReference>
<dbReference type="PANTHER" id="PTHR16305:SF28">
    <property type="entry name" value="GUANYLATE CYCLASE DOMAIN-CONTAINING PROTEIN"/>
    <property type="match status" value="1"/>
</dbReference>
<dbReference type="STRING" id="1499967.U27_05941"/>
<dbReference type="AlphaFoldDB" id="A0A081C311"/>
<dbReference type="HOGENOM" id="CLU_004435_2_1_0"/>